<reference evidence="2" key="1">
    <citation type="submission" date="2014-11" db="EMBL/GenBank/DDBJ databases">
        <authorList>
            <person name="Amaro Gonzalez C."/>
        </authorList>
    </citation>
    <scope>NUCLEOTIDE SEQUENCE</scope>
</reference>
<name>A0A0E9X8Z1_ANGAN</name>
<organism evidence="2">
    <name type="scientific">Anguilla anguilla</name>
    <name type="common">European freshwater eel</name>
    <name type="synonym">Muraena anguilla</name>
    <dbReference type="NCBI Taxonomy" id="7936"/>
    <lineage>
        <taxon>Eukaryota</taxon>
        <taxon>Metazoa</taxon>
        <taxon>Chordata</taxon>
        <taxon>Craniata</taxon>
        <taxon>Vertebrata</taxon>
        <taxon>Euteleostomi</taxon>
        <taxon>Actinopterygii</taxon>
        <taxon>Neopterygii</taxon>
        <taxon>Teleostei</taxon>
        <taxon>Anguilliformes</taxon>
        <taxon>Anguillidae</taxon>
        <taxon>Anguilla</taxon>
    </lineage>
</organism>
<feature type="compositionally biased region" description="Basic and acidic residues" evidence="1">
    <location>
        <begin position="17"/>
        <end position="36"/>
    </location>
</feature>
<evidence type="ECO:0000256" key="1">
    <source>
        <dbReference type="SAM" id="MobiDB-lite"/>
    </source>
</evidence>
<feature type="region of interest" description="Disordered" evidence="1">
    <location>
        <begin position="1"/>
        <end position="37"/>
    </location>
</feature>
<dbReference type="AlphaFoldDB" id="A0A0E9X8Z1"/>
<accession>A0A0E9X8Z1</accession>
<feature type="region of interest" description="Disordered" evidence="1">
    <location>
        <begin position="51"/>
        <end position="86"/>
    </location>
</feature>
<reference evidence="2" key="2">
    <citation type="journal article" date="2015" name="Fish Shellfish Immunol.">
        <title>Early steps in the European eel (Anguilla anguilla)-Vibrio vulnificus interaction in the gills: Role of the RtxA13 toxin.</title>
        <authorList>
            <person name="Callol A."/>
            <person name="Pajuelo D."/>
            <person name="Ebbesson L."/>
            <person name="Teles M."/>
            <person name="MacKenzie S."/>
            <person name="Amaro C."/>
        </authorList>
    </citation>
    <scope>NUCLEOTIDE SEQUENCE</scope>
</reference>
<sequence length="86" mass="9783">MIRKDKATPTAIGTRKVKSESRKHSSAGMERDREQGEQWLQVRKYRGLIKQKRIQTQHRAETGRGKAKSSKYEAWNSDGASGPCSH</sequence>
<protein>
    <submittedName>
        <fullName evidence="2">Uncharacterized protein</fullName>
    </submittedName>
</protein>
<evidence type="ECO:0000313" key="2">
    <source>
        <dbReference type="EMBL" id="JAH98295.1"/>
    </source>
</evidence>
<dbReference type="EMBL" id="GBXM01010282">
    <property type="protein sequence ID" value="JAH98295.1"/>
    <property type="molecule type" value="Transcribed_RNA"/>
</dbReference>
<proteinExistence type="predicted"/>